<comment type="caution">
    <text evidence="13">The sequence shown here is derived from an EMBL/GenBank/DDBJ whole genome shotgun (WGS) entry which is preliminary data.</text>
</comment>
<evidence type="ECO:0000256" key="3">
    <source>
        <dbReference type="ARBA" id="ARBA00022516"/>
    </source>
</evidence>
<keyword evidence="3" id="KW-0444">Lipid biosynthesis</keyword>
<organism evidence="13 14">
    <name type="scientific">Flavobacterium orientale</name>
    <dbReference type="NCBI Taxonomy" id="1756020"/>
    <lineage>
        <taxon>Bacteria</taxon>
        <taxon>Pseudomonadati</taxon>
        <taxon>Bacteroidota</taxon>
        <taxon>Flavobacteriia</taxon>
        <taxon>Flavobacteriales</taxon>
        <taxon>Flavobacteriaceae</taxon>
        <taxon>Flavobacterium</taxon>
    </lineage>
</organism>
<evidence type="ECO:0000256" key="9">
    <source>
        <dbReference type="ARBA" id="ARBA00023209"/>
    </source>
</evidence>
<evidence type="ECO:0000256" key="6">
    <source>
        <dbReference type="ARBA" id="ARBA00022989"/>
    </source>
</evidence>
<proteinExistence type="inferred from homology"/>
<feature type="transmembrane region" description="Helical" evidence="12">
    <location>
        <begin position="81"/>
        <end position="100"/>
    </location>
</feature>
<keyword evidence="4 11" id="KW-0808">Transferase</keyword>
<feature type="transmembrane region" description="Helical" evidence="12">
    <location>
        <begin position="175"/>
        <end position="199"/>
    </location>
</feature>
<dbReference type="AlphaFoldDB" id="A0A916XV99"/>
<dbReference type="PANTHER" id="PTHR14269">
    <property type="entry name" value="CDP-DIACYLGLYCEROL--GLYCEROL-3-PHOSPHATE 3-PHOSPHATIDYLTRANSFERASE-RELATED"/>
    <property type="match status" value="1"/>
</dbReference>
<dbReference type="Gene3D" id="1.20.120.1760">
    <property type="match status" value="1"/>
</dbReference>
<dbReference type="PANTHER" id="PTHR14269:SF61">
    <property type="entry name" value="CDP-DIACYLGLYCEROL--SERINE O-PHOSPHATIDYLTRANSFERASE"/>
    <property type="match status" value="1"/>
</dbReference>
<keyword evidence="5 12" id="KW-0812">Transmembrane</keyword>
<feature type="transmembrane region" description="Helical" evidence="12">
    <location>
        <begin position="120"/>
        <end position="137"/>
    </location>
</feature>
<feature type="transmembrane region" description="Helical" evidence="12">
    <location>
        <begin position="21"/>
        <end position="41"/>
    </location>
</feature>
<dbReference type="GO" id="GO:0016780">
    <property type="term" value="F:phosphotransferase activity, for other substituted phosphate groups"/>
    <property type="evidence" value="ECO:0007669"/>
    <property type="project" value="InterPro"/>
</dbReference>
<gene>
    <name evidence="13" type="primary">pssA</name>
    <name evidence="13" type="ORF">GCM10011343_02680</name>
</gene>
<reference evidence="13" key="2">
    <citation type="submission" date="2020-09" db="EMBL/GenBank/DDBJ databases">
        <authorList>
            <person name="Sun Q."/>
            <person name="Zhou Y."/>
        </authorList>
    </citation>
    <scope>NUCLEOTIDE SEQUENCE</scope>
    <source>
        <strain evidence="13">CGMCC 1.12506</strain>
    </source>
</reference>
<dbReference type="GO" id="GO:0008654">
    <property type="term" value="P:phospholipid biosynthetic process"/>
    <property type="evidence" value="ECO:0007669"/>
    <property type="project" value="UniProtKB-KW"/>
</dbReference>
<evidence type="ECO:0000256" key="1">
    <source>
        <dbReference type="ARBA" id="ARBA00004141"/>
    </source>
</evidence>
<evidence type="ECO:0000256" key="4">
    <source>
        <dbReference type="ARBA" id="ARBA00022679"/>
    </source>
</evidence>
<reference evidence="13" key="1">
    <citation type="journal article" date="2014" name="Int. J. Syst. Evol. Microbiol.">
        <title>Complete genome sequence of Corynebacterium casei LMG S-19264T (=DSM 44701T), isolated from a smear-ripened cheese.</title>
        <authorList>
            <consortium name="US DOE Joint Genome Institute (JGI-PGF)"/>
            <person name="Walter F."/>
            <person name="Albersmeier A."/>
            <person name="Kalinowski J."/>
            <person name="Ruckert C."/>
        </authorList>
    </citation>
    <scope>NUCLEOTIDE SEQUENCE</scope>
    <source>
        <strain evidence="13">CGMCC 1.12506</strain>
    </source>
</reference>
<dbReference type="EMBL" id="BMFG01000001">
    <property type="protein sequence ID" value="GGD15189.1"/>
    <property type="molecule type" value="Genomic_DNA"/>
</dbReference>
<evidence type="ECO:0000256" key="10">
    <source>
        <dbReference type="ARBA" id="ARBA00023264"/>
    </source>
</evidence>
<sequence length="259" mass="28806">MLDIVLNLFSKQSKMSIKKHLPNFITLLNLLSGCIALLFVSSHRYELVFFFVCLGIFFDFFDGFFARLFNVQSPIGLQLDSLADMVTSGLVPGYVMFQLIFDYQNAGMSVLDPYFPVNHVLPLFGFAITLGSCYRLAKFNVDTRQTDSFIGLPTPANALLILSLPLIITSTESDIAIQLLTNPYVLMGISLLSVLLLNAEIPLFSLKVKGFSFEKNKVQLVFLALSVILLVFLKITAVPLVILLYVLLSLISNRFAAKA</sequence>
<feature type="transmembrane region" description="Helical" evidence="12">
    <location>
        <begin position="149"/>
        <end position="169"/>
    </location>
</feature>
<evidence type="ECO:0000313" key="13">
    <source>
        <dbReference type="EMBL" id="GGD15189.1"/>
    </source>
</evidence>
<evidence type="ECO:0000256" key="8">
    <source>
        <dbReference type="ARBA" id="ARBA00023136"/>
    </source>
</evidence>
<evidence type="ECO:0000256" key="2">
    <source>
        <dbReference type="ARBA" id="ARBA00010441"/>
    </source>
</evidence>
<evidence type="ECO:0000256" key="5">
    <source>
        <dbReference type="ARBA" id="ARBA00022692"/>
    </source>
</evidence>
<dbReference type="Pfam" id="PF01066">
    <property type="entry name" value="CDP-OH_P_transf"/>
    <property type="match status" value="1"/>
</dbReference>
<keyword evidence="7" id="KW-0443">Lipid metabolism</keyword>
<dbReference type="InterPro" id="IPR048254">
    <property type="entry name" value="CDP_ALCOHOL_P_TRANSF_CS"/>
</dbReference>
<evidence type="ECO:0000313" key="14">
    <source>
        <dbReference type="Proteomes" id="UP000625735"/>
    </source>
</evidence>
<accession>A0A916XV99</accession>
<feature type="transmembrane region" description="Helical" evidence="12">
    <location>
        <begin position="220"/>
        <end position="248"/>
    </location>
</feature>
<keyword evidence="6 12" id="KW-1133">Transmembrane helix</keyword>
<comment type="subcellular location">
    <subcellularLocation>
        <location evidence="1">Membrane</location>
        <topology evidence="1">Multi-pass membrane protein</topology>
    </subcellularLocation>
</comment>
<keyword evidence="9" id="KW-0594">Phospholipid biosynthesis</keyword>
<keyword evidence="10" id="KW-1208">Phospholipid metabolism</keyword>
<evidence type="ECO:0000256" key="11">
    <source>
        <dbReference type="RuleBase" id="RU003750"/>
    </source>
</evidence>
<comment type="similarity">
    <text evidence="2 11">Belongs to the CDP-alcohol phosphatidyltransferase class-I family.</text>
</comment>
<keyword evidence="14" id="KW-1185">Reference proteome</keyword>
<protein>
    <submittedName>
        <fullName evidence="13">Phosphatidylserine synthase</fullName>
    </submittedName>
</protein>
<dbReference type="InterPro" id="IPR043130">
    <property type="entry name" value="CDP-OH_PTrfase_TM_dom"/>
</dbReference>
<dbReference type="GO" id="GO:0016020">
    <property type="term" value="C:membrane"/>
    <property type="evidence" value="ECO:0007669"/>
    <property type="project" value="UniProtKB-SubCell"/>
</dbReference>
<evidence type="ECO:0000256" key="12">
    <source>
        <dbReference type="SAM" id="Phobius"/>
    </source>
</evidence>
<evidence type="ECO:0000256" key="7">
    <source>
        <dbReference type="ARBA" id="ARBA00023098"/>
    </source>
</evidence>
<dbReference type="InterPro" id="IPR050324">
    <property type="entry name" value="CDP-alcohol_PTase-I"/>
</dbReference>
<keyword evidence="8 12" id="KW-0472">Membrane</keyword>
<dbReference type="InterPro" id="IPR000462">
    <property type="entry name" value="CDP-OH_P_trans"/>
</dbReference>
<dbReference type="Proteomes" id="UP000625735">
    <property type="component" value="Unassembled WGS sequence"/>
</dbReference>
<dbReference type="PROSITE" id="PS00379">
    <property type="entry name" value="CDP_ALCOHOL_P_TRANSF"/>
    <property type="match status" value="1"/>
</dbReference>
<feature type="transmembrane region" description="Helical" evidence="12">
    <location>
        <begin position="47"/>
        <end position="69"/>
    </location>
</feature>
<name>A0A916XV99_9FLAO</name>